<sequence length="122" mass="14487">MSSTSPKKQLTVFVTFHIKPDLISDFLQAHRPIWAACAAEPQLLLFDVFRDPSTPGKFRFIEIWNESREWFETQQMTKPYYETLWGQSKPTWEREVEIEYFEREGEGCAFREGYLEGGRRVD</sequence>
<comment type="caution">
    <text evidence="2">The sequence shown here is derived from an EMBL/GenBank/DDBJ whole genome shotgun (WGS) entry which is preliminary data.</text>
</comment>
<feature type="domain" description="ABM" evidence="1">
    <location>
        <begin position="11"/>
        <end position="67"/>
    </location>
</feature>
<dbReference type="Proteomes" id="UP001305779">
    <property type="component" value="Unassembled WGS sequence"/>
</dbReference>
<gene>
    <name evidence="2" type="ORF">PRZ48_011190</name>
</gene>
<dbReference type="Gene3D" id="3.30.70.100">
    <property type="match status" value="1"/>
</dbReference>
<keyword evidence="3" id="KW-1185">Reference proteome</keyword>
<reference evidence="2 3" key="1">
    <citation type="journal article" date="2023" name="G3 (Bethesda)">
        <title>A chromosome-level genome assembly of Zasmidium syzygii isolated from banana leaves.</title>
        <authorList>
            <person name="van Westerhoven A.C."/>
            <person name="Mehrabi R."/>
            <person name="Talebi R."/>
            <person name="Steentjes M.B.F."/>
            <person name="Corcolon B."/>
            <person name="Chong P.A."/>
            <person name="Kema G.H.J."/>
            <person name="Seidl M.F."/>
        </authorList>
    </citation>
    <scope>NUCLEOTIDE SEQUENCE [LARGE SCALE GENOMIC DNA]</scope>
    <source>
        <strain evidence="2 3">P124</strain>
    </source>
</reference>
<dbReference type="SUPFAM" id="SSF54909">
    <property type="entry name" value="Dimeric alpha+beta barrel"/>
    <property type="match status" value="1"/>
</dbReference>
<proteinExistence type="predicted"/>
<evidence type="ECO:0000259" key="1">
    <source>
        <dbReference type="Pfam" id="PF03992"/>
    </source>
</evidence>
<dbReference type="Pfam" id="PF03992">
    <property type="entry name" value="ABM"/>
    <property type="match status" value="1"/>
</dbReference>
<dbReference type="InterPro" id="IPR007138">
    <property type="entry name" value="ABM_dom"/>
</dbReference>
<accession>A0ABR0EAP1</accession>
<evidence type="ECO:0000313" key="3">
    <source>
        <dbReference type="Proteomes" id="UP001305779"/>
    </source>
</evidence>
<evidence type="ECO:0000313" key="2">
    <source>
        <dbReference type="EMBL" id="KAK4498532.1"/>
    </source>
</evidence>
<dbReference type="InterPro" id="IPR011008">
    <property type="entry name" value="Dimeric_a/b-barrel"/>
</dbReference>
<protein>
    <recommendedName>
        <fullName evidence="1">ABM domain-containing protein</fullName>
    </recommendedName>
</protein>
<name>A0ABR0EAP1_ZASCE</name>
<dbReference type="EMBL" id="JAXOVC010000008">
    <property type="protein sequence ID" value="KAK4498532.1"/>
    <property type="molecule type" value="Genomic_DNA"/>
</dbReference>
<organism evidence="2 3">
    <name type="scientific">Zasmidium cellare</name>
    <name type="common">Wine cellar mold</name>
    <name type="synonym">Racodium cellare</name>
    <dbReference type="NCBI Taxonomy" id="395010"/>
    <lineage>
        <taxon>Eukaryota</taxon>
        <taxon>Fungi</taxon>
        <taxon>Dikarya</taxon>
        <taxon>Ascomycota</taxon>
        <taxon>Pezizomycotina</taxon>
        <taxon>Dothideomycetes</taxon>
        <taxon>Dothideomycetidae</taxon>
        <taxon>Mycosphaerellales</taxon>
        <taxon>Mycosphaerellaceae</taxon>
        <taxon>Zasmidium</taxon>
    </lineage>
</organism>